<dbReference type="SUPFAM" id="SSF109604">
    <property type="entry name" value="HD-domain/PDEase-like"/>
    <property type="match status" value="1"/>
</dbReference>
<proteinExistence type="predicted"/>
<accession>A0A8J3N3J4</accession>
<keyword evidence="2" id="KW-1185">Reference proteome</keyword>
<dbReference type="EMBL" id="BNJK01000001">
    <property type="protein sequence ID" value="GHO93197.1"/>
    <property type="molecule type" value="Genomic_DNA"/>
</dbReference>
<sequence length="179" mass="20330">MKIQQALDTTLYRLRQTKQQLGFVAPLTVKEYQEVARWLPSSAFALFHTMTLADQRHSLRVCQRLQERGCTEQDMLAAALLHDVGKAQGRVPFWTRPAIVIGKRCAPDLLRSLALPPDRCKKERLPQWRLSLSYAWWHADVGADLAEQAGLSQRAVLYIRTHHQPNGPAAELHAVDDES</sequence>
<dbReference type="InterPro" id="IPR003607">
    <property type="entry name" value="HD/PDEase_dom"/>
</dbReference>
<evidence type="ECO:0008006" key="3">
    <source>
        <dbReference type="Google" id="ProtNLM"/>
    </source>
</evidence>
<dbReference type="Gene3D" id="1.10.3210.10">
    <property type="entry name" value="Hypothetical protein af1432"/>
    <property type="match status" value="1"/>
</dbReference>
<reference evidence="1" key="1">
    <citation type="submission" date="2020-10" db="EMBL/GenBank/DDBJ databases">
        <title>Taxonomic study of unclassified bacteria belonging to the class Ktedonobacteria.</title>
        <authorList>
            <person name="Yabe S."/>
            <person name="Wang C.M."/>
            <person name="Zheng Y."/>
            <person name="Sakai Y."/>
            <person name="Cavaletti L."/>
            <person name="Monciardini P."/>
            <person name="Donadio S."/>
        </authorList>
    </citation>
    <scope>NUCLEOTIDE SEQUENCE</scope>
    <source>
        <strain evidence="1">ID150040</strain>
    </source>
</reference>
<dbReference type="CDD" id="cd00077">
    <property type="entry name" value="HDc"/>
    <property type="match status" value="1"/>
</dbReference>
<gene>
    <name evidence="1" type="ORF">KSF_032450</name>
</gene>
<evidence type="ECO:0000313" key="1">
    <source>
        <dbReference type="EMBL" id="GHO93197.1"/>
    </source>
</evidence>
<dbReference type="RefSeq" id="WP_220203991.1">
    <property type="nucleotide sequence ID" value="NZ_BNJK01000001.1"/>
</dbReference>
<dbReference type="Proteomes" id="UP000597444">
    <property type="component" value="Unassembled WGS sequence"/>
</dbReference>
<evidence type="ECO:0000313" key="2">
    <source>
        <dbReference type="Proteomes" id="UP000597444"/>
    </source>
</evidence>
<dbReference type="AlphaFoldDB" id="A0A8J3N3J4"/>
<comment type="caution">
    <text evidence="1">The sequence shown here is derived from an EMBL/GenBank/DDBJ whole genome shotgun (WGS) entry which is preliminary data.</text>
</comment>
<name>A0A8J3N3J4_9CHLR</name>
<protein>
    <recommendedName>
        <fullName evidence="3">HD domain-containing protein</fullName>
    </recommendedName>
</protein>
<organism evidence="1 2">
    <name type="scientific">Reticulibacter mediterranei</name>
    <dbReference type="NCBI Taxonomy" id="2778369"/>
    <lineage>
        <taxon>Bacteria</taxon>
        <taxon>Bacillati</taxon>
        <taxon>Chloroflexota</taxon>
        <taxon>Ktedonobacteria</taxon>
        <taxon>Ktedonobacterales</taxon>
        <taxon>Reticulibacteraceae</taxon>
        <taxon>Reticulibacter</taxon>
    </lineage>
</organism>